<name>A0A9J7F6F6_CRIGR</name>
<dbReference type="PANTHER" id="PTHR24072">
    <property type="entry name" value="RHO FAMILY GTPASE"/>
    <property type="match status" value="1"/>
</dbReference>
<proteinExistence type="predicted"/>
<dbReference type="GO" id="GO:0003924">
    <property type="term" value="F:GTPase activity"/>
    <property type="evidence" value="ECO:0007669"/>
    <property type="project" value="InterPro"/>
</dbReference>
<dbReference type="InterPro" id="IPR027417">
    <property type="entry name" value="P-loop_NTPase"/>
</dbReference>
<dbReference type="CTD" id="27289"/>
<keyword evidence="3" id="KW-1185">Reference proteome</keyword>
<gene>
    <name evidence="4" type="primary">Rnd1</name>
</gene>
<dbReference type="RefSeq" id="XP_027252273.1">
    <property type="nucleotide sequence ID" value="XM_027396472.2"/>
</dbReference>
<keyword evidence="2" id="KW-0342">GTP-binding</keyword>
<keyword evidence="1" id="KW-0547">Nucleotide-binding</keyword>
<dbReference type="PROSITE" id="PS51419">
    <property type="entry name" value="RAB"/>
    <property type="match status" value="1"/>
</dbReference>
<evidence type="ECO:0000313" key="4">
    <source>
        <dbReference type="RefSeq" id="XP_027252273.1"/>
    </source>
</evidence>
<accession>A0A9J7F6F6</accession>
<dbReference type="SUPFAM" id="SSF52540">
    <property type="entry name" value="P-loop containing nucleoside triphosphate hydrolases"/>
    <property type="match status" value="1"/>
</dbReference>
<organism evidence="3 4">
    <name type="scientific">Cricetulus griseus</name>
    <name type="common">Chinese hamster</name>
    <name type="synonym">Cricetulus barabensis griseus</name>
    <dbReference type="NCBI Taxonomy" id="10029"/>
    <lineage>
        <taxon>Eukaryota</taxon>
        <taxon>Metazoa</taxon>
        <taxon>Chordata</taxon>
        <taxon>Craniata</taxon>
        <taxon>Vertebrata</taxon>
        <taxon>Euteleostomi</taxon>
        <taxon>Mammalia</taxon>
        <taxon>Eutheria</taxon>
        <taxon>Euarchontoglires</taxon>
        <taxon>Glires</taxon>
        <taxon>Rodentia</taxon>
        <taxon>Myomorpha</taxon>
        <taxon>Muroidea</taxon>
        <taxon>Cricetidae</taxon>
        <taxon>Cricetinae</taxon>
        <taxon>Cricetulus</taxon>
    </lineage>
</organism>
<reference evidence="4" key="3">
    <citation type="submission" date="2025-08" db="UniProtKB">
        <authorList>
            <consortium name="RefSeq"/>
        </authorList>
    </citation>
    <scope>IDENTIFICATION</scope>
    <source>
        <strain evidence="4">17A/GY</strain>
        <tissue evidence="4">Liver</tissue>
    </source>
</reference>
<dbReference type="AlphaFoldDB" id="A0A9J7F6F6"/>
<dbReference type="Pfam" id="PF00071">
    <property type="entry name" value="Ras"/>
    <property type="match status" value="1"/>
</dbReference>
<dbReference type="Proteomes" id="UP001108280">
    <property type="component" value="Chromosome 2"/>
</dbReference>
<dbReference type="PROSITE" id="PS51420">
    <property type="entry name" value="RHO"/>
    <property type="match status" value="1"/>
</dbReference>
<dbReference type="SMART" id="SM00174">
    <property type="entry name" value="RHO"/>
    <property type="match status" value="1"/>
</dbReference>
<reference evidence="3" key="1">
    <citation type="journal article" date="2018" name="Biotechnol. Bioeng.">
        <title>A reference genome of the Chinese hamster based on a hybrid assembly strategy.</title>
        <authorList>
            <person name="Rupp O."/>
            <person name="MacDonald M.L."/>
            <person name="Li S."/>
            <person name="Dhiman H."/>
            <person name="Polson S."/>
            <person name="Griep S."/>
            <person name="Heffner K."/>
            <person name="Hernandez I."/>
            <person name="Brinkrolf K."/>
            <person name="Jadhav V."/>
            <person name="Samoudi M."/>
            <person name="Hao H."/>
            <person name="Kingham B."/>
            <person name="Goesmann A."/>
            <person name="Betenbaugh M.J."/>
            <person name="Lewis N.E."/>
            <person name="Borth N."/>
            <person name="Lee K.H."/>
        </authorList>
    </citation>
    <scope>NUCLEOTIDE SEQUENCE [LARGE SCALE GENOMIC DNA]</scope>
    <source>
        <strain evidence="3">17A/GY</strain>
    </source>
</reference>
<dbReference type="GeneID" id="100767501"/>
<dbReference type="FunFam" id="3.40.50.300:FF:003792">
    <property type="entry name" value="Rho-related GTP-binding protein Rho6"/>
    <property type="match status" value="1"/>
</dbReference>
<reference evidence="3" key="2">
    <citation type="journal article" date="2020" name="Biotechnol. Bioeng.">
        <title>Chromosome-scale scaffolds for the Chinese hamster reference genome assembly to facilitate the study of the CHO epigenome.</title>
        <authorList>
            <person name="Hilliard W."/>
            <person name="MacDonald M."/>
            <person name="Lee K.H."/>
        </authorList>
    </citation>
    <scope>NUCLEOTIDE SEQUENCE [LARGE SCALE GENOMIC DNA]</scope>
    <source>
        <strain evidence="3">17A/GY</strain>
    </source>
</reference>
<dbReference type="GO" id="GO:0005525">
    <property type="term" value="F:GTP binding"/>
    <property type="evidence" value="ECO:0007669"/>
    <property type="project" value="UniProtKB-KW"/>
</dbReference>
<dbReference type="InterPro" id="IPR001806">
    <property type="entry name" value="Small_GTPase"/>
</dbReference>
<dbReference type="GO" id="GO:0007264">
    <property type="term" value="P:small GTPase-mediated signal transduction"/>
    <property type="evidence" value="ECO:0007669"/>
    <property type="project" value="InterPro"/>
</dbReference>
<evidence type="ECO:0000313" key="3">
    <source>
        <dbReference type="Proteomes" id="UP001108280"/>
    </source>
</evidence>
<evidence type="ECO:0000256" key="1">
    <source>
        <dbReference type="ARBA" id="ARBA00022741"/>
    </source>
</evidence>
<evidence type="ECO:0000256" key="2">
    <source>
        <dbReference type="ARBA" id="ARBA00023134"/>
    </source>
</evidence>
<dbReference type="OrthoDB" id="8830751at2759"/>
<dbReference type="RefSeq" id="XP_007649529.1">
    <property type="nucleotide sequence ID" value="XM_007651339.4"/>
</dbReference>
<protein>
    <submittedName>
        <fullName evidence="4">Rho-related GTP-binding protein Rho6 isoform X1</fullName>
    </submittedName>
</protein>
<dbReference type="InterPro" id="IPR003578">
    <property type="entry name" value="Small_GTPase_Rho"/>
</dbReference>
<sequence length="232" mass="25225">MSGRRLLLEAAVLGHRRAAAAAAAGGFGGNIALPLRPLLSACRNSALPVRGCGSGMKRYIIDVLEGGEDGSPYYDNVRPLCYSDSDAVLLCFDISRPETMDSALKKWRTEILDYCPSTRVLLIGCKTDLRTDLSTLMELSHQKQAPISYEQGCAIAKQLGAEIYLEGSAFTSEKSIHSIFRMASMVCLNKPSPVPPKSPARSLSKRLLHLPSRSELISSTFKKEKAKSCSIM</sequence>
<dbReference type="Gene3D" id="3.40.50.300">
    <property type="entry name" value="P-loop containing nucleotide triphosphate hydrolases"/>
    <property type="match status" value="1"/>
</dbReference>
<dbReference type="SMART" id="SM00175">
    <property type="entry name" value="RAB"/>
    <property type="match status" value="1"/>
</dbReference>